<feature type="chain" id="PRO_5045179219" evidence="1">
    <location>
        <begin position="33"/>
        <end position="214"/>
    </location>
</feature>
<proteinExistence type="predicted"/>
<accession>A0ABV4YH43</accession>
<dbReference type="PANTHER" id="PTHR10900">
    <property type="entry name" value="PERIOSTIN-RELATED"/>
    <property type="match status" value="1"/>
</dbReference>
<reference evidence="3 4" key="1">
    <citation type="submission" date="2024-09" db="EMBL/GenBank/DDBJ databases">
        <title>Floridaenema gen nov. (Aerosakkonemataceae, Aerosakkonematales ord. nov., Cyanobacteria) from benthic tropical and subtropical fresh waters, with the description of four new species.</title>
        <authorList>
            <person name="Moretto J.A."/>
            <person name="Berthold D.E."/>
            <person name="Lefler F.W."/>
            <person name="Huang I.-S."/>
            <person name="Laughinghouse H. IV."/>
        </authorList>
    </citation>
    <scope>NUCLEOTIDE SEQUENCE [LARGE SCALE GENOMIC DNA]</scope>
    <source>
        <strain evidence="3 4">BLCC-F154</strain>
    </source>
</reference>
<dbReference type="Gene3D" id="2.30.180.10">
    <property type="entry name" value="FAS1 domain"/>
    <property type="match status" value="1"/>
</dbReference>
<dbReference type="InterPro" id="IPR000782">
    <property type="entry name" value="FAS1_domain"/>
</dbReference>
<keyword evidence="1" id="KW-0732">Signal</keyword>
<feature type="signal peptide" evidence="1">
    <location>
        <begin position="1"/>
        <end position="32"/>
    </location>
</feature>
<evidence type="ECO:0000313" key="3">
    <source>
        <dbReference type="EMBL" id="MFB2938151.1"/>
    </source>
</evidence>
<comment type="caution">
    <text evidence="3">The sequence shown here is derived from an EMBL/GenBank/DDBJ whole genome shotgun (WGS) entry which is preliminary data.</text>
</comment>
<dbReference type="RefSeq" id="WP_413259632.1">
    <property type="nucleotide sequence ID" value="NZ_JBHFNS010000084.1"/>
</dbReference>
<feature type="domain" description="FAS1" evidence="2">
    <location>
        <begin position="67"/>
        <end position="198"/>
    </location>
</feature>
<organism evidence="3 4">
    <name type="scientific">Floridaenema fluviatile BLCC-F154</name>
    <dbReference type="NCBI Taxonomy" id="3153640"/>
    <lineage>
        <taxon>Bacteria</taxon>
        <taxon>Bacillati</taxon>
        <taxon>Cyanobacteriota</taxon>
        <taxon>Cyanophyceae</taxon>
        <taxon>Oscillatoriophycideae</taxon>
        <taxon>Aerosakkonematales</taxon>
        <taxon>Aerosakkonemataceae</taxon>
        <taxon>Floridanema</taxon>
        <taxon>Floridanema fluviatile</taxon>
    </lineage>
</organism>
<dbReference type="SMART" id="SM00554">
    <property type="entry name" value="FAS1"/>
    <property type="match status" value="1"/>
</dbReference>
<evidence type="ECO:0000256" key="1">
    <source>
        <dbReference type="SAM" id="SignalP"/>
    </source>
</evidence>
<dbReference type="SUPFAM" id="SSF82153">
    <property type="entry name" value="FAS1 domain"/>
    <property type="match status" value="1"/>
</dbReference>
<gene>
    <name evidence="3" type="ORF">ACE1B6_23130</name>
</gene>
<evidence type="ECO:0000259" key="2">
    <source>
        <dbReference type="PROSITE" id="PS50213"/>
    </source>
</evidence>
<name>A0ABV4YH43_9CYAN</name>
<sequence>MKTNYLTQLTRKLAVVTGIVGVSAFVSVPAMAQVNTNEMEMNDRTNTSPGMSVDRNATPYVQPGAAPTNLLEMAATRNSFDTLVQAAREAGLANDLAYQGPYTILAPTDRAFAALPQGAVELLLQPENRDLLRQVLSYHIIRGRVSANEFNTGPVETLGGGIAVRVTPNNRIVVNDGSVILPNIEASNGIIHGINTVLLPQSLQDTIASRLANR</sequence>
<dbReference type="Pfam" id="PF02469">
    <property type="entry name" value="Fasciclin"/>
    <property type="match status" value="1"/>
</dbReference>
<keyword evidence="4" id="KW-1185">Reference proteome</keyword>
<dbReference type="EMBL" id="JBHFNS010000084">
    <property type="protein sequence ID" value="MFB2938151.1"/>
    <property type="molecule type" value="Genomic_DNA"/>
</dbReference>
<dbReference type="PANTHER" id="PTHR10900:SF77">
    <property type="entry name" value="FI19380P1"/>
    <property type="match status" value="1"/>
</dbReference>
<dbReference type="InterPro" id="IPR036378">
    <property type="entry name" value="FAS1_dom_sf"/>
</dbReference>
<dbReference type="PROSITE" id="PS50213">
    <property type="entry name" value="FAS1"/>
    <property type="match status" value="1"/>
</dbReference>
<evidence type="ECO:0000313" key="4">
    <source>
        <dbReference type="Proteomes" id="UP001576776"/>
    </source>
</evidence>
<dbReference type="InterPro" id="IPR050904">
    <property type="entry name" value="Adhesion/Biosynth-related"/>
</dbReference>
<dbReference type="Proteomes" id="UP001576776">
    <property type="component" value="Unassembled WGS sequence"/>
</dbReference>
<protein>
    <submittedName>
        <fullName evidence="3">Fasciclin domain-containing protein</fullName>
    </submittedName>
</protein>